<dbReference type="EMBL" id="JANCPR020000008">
    <property type="protein sequence ID" value="MDJ1132440.1"/>
    <property type="molecule type" value="Genomic_DNA"/>
</dbReference>
<name>A0ABT6ZTP6_9ACTN</name>
<feature type="region of interest" description="Disordered" evidence="1">
    <location>
        <begin position="76"/>
        <end position="98"/>
    </location>
</feature>
<evidence type="ECO:0000313" key="3">
    <source>
        <dbReference type="Proteomes" id="UP001214441"/>
    </source>
</evidence>
<dbReference type="Proteomes" id="UP001214441">
    <property type="component" value="Unassembled WGS sequence"/>
</dbReference>
<protein>
    <submittedName>
        <fullName evidence="2">Uncharacterized protein</fullName>
    </submittedName>
</protein>
<dbReference type="RefSeq" id="WP_274038974.1">
    <property type="nucleotide sequence ID" value="NZ_JANCPR020000008.1"/>
</dbReference>
<evidence type="ECO:0000256" key="1">
    <source>
        <dbReference type="SAM" id="MobiDB-lite"/>
    </source>
</evidence>
<accession>A0ABT6ZTP6</accession>
<sequence length="136" mass="15047">MKARDAHEVLYDALVAFQETAHLSSLQHAQVRQHLAEHLAEALHAAGFAQAAVVRRESAAEIERLTTLAHRLTERLAEAQDASEGRDRDDQARTGGARLDKLRPYGRLTARCFPDPARRAAWRLLQDDAVMGGESA</sequence>
<comment type="caution">
    <text evidence="2">The sequence shown here is derived from an EMBL/GenBank/DDBJ whole genome shotgun (WGS) entry which is preliminary data.</text>
</comment>
<gene>
    <name evidence="2" type="ORF">NMN56_010860</name>
</gene>
<reference evidence="2 3" key="1">
    <citation type="submission" date="2023-05" db="EMBL/GenBank/DDBJ databases">
        <title>Streptantibioticus silvisoli sp. nov., acidotolerant actinomycetes 1 from pine litter.</title>
        <authorList>
            <person name="Swiecimska M."/>
            <person name="Golinska P."/>
            <person name="Sangal V."/>
            <person name="Wachnowicz B."/>
            <person name="Goodfellow M."/>
        </authorList>
    </citation>
    <scope>NUCLEOTIDE SEQUENCE [LARGE SCALE GENOMIC DNA]</scope>
    <source>
        <strain evidence="2 3">DSM 42109</strain>
    </source>
</reference>
<proteinExistence type="predicted"/>
<evidence type="ECO:0000313" key="2">
    <source>
        <dbReference type="EMBL" id="MDJ1132440.1"/>
    </source>
</evidence>
<organism evidence="2 3">
    <name type="scientific">Streptomyces iconiensis</name>
    <dbReference type="NCBI Taxonomy" id="1384038"/>
    <lineage>
        <taxon>Bacteria</taxon>
        <taxon>Bacillati</taxon>
        <taxon>Actinomycetota</taxon>
        <taxon>Actinomycetes</taxon>
        <taxon>Kitasatosporales</taxon>
        <taxon>Streptomycetaceae</taxon>
        <taxon>Streptomyces</taxon>
    </lineage>
</organism>
<keyword evidence="3" id="KW-1185">Reference proteome</keyword>